<dbReference type="AlphaFoldDB" id="A0A6B2LXA8"/>
<protein>
    <submittedName>
        <fullName evidence="1">Uncharacterized protein</fullName>
    </submittedName>
</protein>
<accession>A0A6B2LXA8</accession>
<evidence type="ECO:0000313" key="1">
    <source>
        <dbReference type="EMBL" id="NDV41537.1"/>
    </source>
</evidence>
<proteinExistence type="predicted"/>
<sequence length="28" mass="3322">MLLQISKYLRVEFVWRDCEINLAPSSPI</sequence>
<name>A0A6B2LXA8_9EUKA</name>
<organism evidence="1">
    <name type="scientific">Arcella intermedia</name>
    <dbReference type="NCBI Taxonomy" id="1963864"/>
    <lineage>
        <taxon>Eukaryota</taxon>
        <taxon>Amoebozoa</taxon>
        <taxon>Tubulinea</taxon>
        <taxon>Elardia</taxon>
        <taxon>Arcellinida</taxon>
        <taxon>Sphaerothecina</taxon>
        <taxon>Arcellidae</taxon>
        <taxon>Arcella</taxon>
    </lineage>
</organism>
<dbReference type="EMBL" id="GIBP01012568">
    <property type="protein sequence ID" value="NDV41537.1"/>
    <property type="molecule type" value="Transcribed_RNA"/>
</dbReference>
<reference evidence="1" key="1">
    <citation type="journal article" date="2020" name="J. Eukaryot. Microbiol.">
        <title>De novo Sequencing, Assembly and Annotation of the Transcriptome for the Free-Living Testate Amoeba Arcella intermedia.</title>
        <authorList>
            <person name="Ribeiro G.M."/>
            <person name="Porfirio-Sousa A.L."/>
            <person name="Maurer-Alcala X.X."/>
            <person name="Katz L.A."/>
            <person name="Lahr D.J.G."/>
        </authorList>
    </citation>
    <scope>NUCLEOTIDE SEQUENCE</scope>
</reference>